<dbReference type="SUPFAM" id="SSF89550">
    <property type="entry name" value="PHP domain-like"/>
    <property type="match status" value="1"/>
</dbReference>
<evidence type="ECO:0000313" key="2">
    <source>
        <dbReference type="Proteomes" id="UP000008544"/>
    </source>
</evidence>
<name>B1I349_DESAP</name>
<accession>B1I349</accession>
<dbReference type="KEGG" id="dau:Daud_0891"/>
<reference evidence="2" key="1">
    <citation type="submission" date="2007-10" db="EMBL/GenBank/DDBJ databases">
        <title>Complete sequence of chromosome of Desulforudis audaxviator MP104C.</title>
        <authorList>
            <person name="Copeland A."/>
            <person name="Lucas S."/>
            <person name="Lapidus A."/>
            <person name="Barry K."/>
            <person name="Glavina del Rio T."/>
            <person name="Dalin E."/>
            <person name="Tice H."/>
            <person name="Bruce D."/>
            <person name="Pitluck S."/>
            <person name="Lowry S.R."/>
            <person name="Larimer F."/>
            <person name="Land M.L."/>
            <person name="Hauser L."/>
            <person name="Kyrpides N."/>
            <person name="Ivanova N.N."/>
            <person name="Richardson P."/>
        </authorList>
    </citation>
    <scope>NUCLEOTIDE SEQUENCE [LARGE SCALE GENOMIC DNA]</scope>
    <source>
        <strain evidence="2">MP104C</strain>
    </source>
</reference>
<proteinExistence type="predicted"/>
<dbReference type="AlphaFoldDB" id="B1I349"/>
<dbReference type="STRING" id="477974.Daud_0891"/>
<dbReference type="eggNOG" id="COG1387">
    <property type="taxonomic scope" value="Bacteria"/>
</dbReference>
<gene>
    <name evidence="1" type="ordered locus">Daud_0891</name>
</gene>
<keyword evidence="2" id="KW-1185">Reference proteome</keyword>
<sequence>MELIFSAMAARGMALEINPGFEECLPGTRLTRMARDFGVAYFCVGSDAHRLSDLASGLDRVQVQLDKLKLGVATFRRRHVVLLDKPRNPGIK</sequence>
<dbReference type="RefSeq" id="WP_012301990.1">
    <property type="nucleotide sequence ID" value="NC_010424.1"/>
</dbReference>
<organism evidence="1 2">
    <name type="scientific">Desulforudis audaxviator (strain MP104C)</name>
    <dbReference type="NCBI Taxonomy" id="477974"/>
    <lineage>
        <taxon>Bacteria</taxon>
        <taxon>Bacillati</taxon>
        <taxon>Bacillota</taxon>
        <taxon>Clostridia</taxon>
        <taxon>Thermoanaerobacterales</taxon>
        <taxon>Candidatus Desulforudaceae</taxon>
        <taxon>Candidatus Desulforudis</taxon>
    </lineage>
</organism>
<dbReference type="InterPro" id="IPR016195">
    <property type="entry name" value="Pol/histidinol_Pase-like"/>
</dbReference>
<protein>
    <recommendedName>
        <fullName evidence="3">Histidinol-phosphatase</fullName>
    </recommendedName>
</protein>
<dbReference type="Gene3D" id="3.20.20.140">
    <property type="entry name" value="Metal-dependent hydrolases"/>
    <property type="match status" value="1"/>
</dbReference>
<dbReference type="EMBL" id="CP000860">
    <property type="protein sequence ID" value="ACA59404.1"/>
    <property type="molecule type" value="Genomic_DNA"/>
</dbReference>
<dbReference type="HOGENOM" id="CLU_2408422_0_0_9"/>
<evidence type="ECO:0008006" key="3">
    <source>
        <dbReference type="Google" id="ProtNLM"/>
    </source>
</evidence>
<dbReference type="Proteomes" id="UP000008544">
    <property type="component" value="Chromosome"/>
</dbReference>
<reference evidence="1 2" key="2">
    <citation type="journal article" date="2008" name="Science">
        <title>Environmental genomics reveals a single-species ecosystem deep within Earth.</title>
        <authorList>
            <person name="Chivian D."/>
            <person name="Brodie E.L."/>
            <person name="Alm E.J."/>
            <person name="Culley D.E."/>
            <person name="Dehal P.S."/>
            <person name="Desantis T.Z."/>
            <person name="Gihring T.M."/>
            <person name="Lapidus A."/>
            <person name="Lin L.H."/>
            <person name="Lowry S.R."/>
            <person name="Moser D.P."/>
            <person name="Richardson P.M."/>
            <person name="Southam G."/>
            <person name="Wanger G."/>
            <person name="Pratt L.M."/>
            <person name="Andersen G.L."/>
            <person name="Hazen T.C."/>
            <person name="Brockman F.J."/>
            <person name="Arkin A.P."/>
            <person name="Onstott T.C."/>
        </authorList>
    </citation>
    <scope>NUCLEOTIDE SEQUENCE [LARGE SCALE GENOMIC DNA]</scope>
    <source>
        <strain evidence="1 2">MP104C</strain>
    </source>
</reference>
<evidence type="ECO:0000313" key="1">
    <source>
        <dbReference type="EMBL" id="ACA59404.1"/>
    </source>
</evidence>